<dbReference type="Pfam" id="PF02604">
    <property type="entry name" value="PhdYeFM_antitox"/>
    <property type="match status" value="1"/>
</dbReference>
<protein>
    <recommendedName>
        <fullName evidence="2">Antitoxin</fullName>
    </recommendedName>
</protein>
<dbReference type="Proteomes" id="UP000886657">
    <property type="component" value="Unassembled WGS sequence"/>
</dbReference>
<dbReference type="AlphaFoldDB" id="A0A9D7XIG6"/>
<evidence type="ECO:0000313" key="4">
    <source>
        <dbReference type="Proteomes" id="UP000886657"/>
    </source>
</evidence>
<organism evidence="3 4">
    <name type="scientific">Candidatus Geothrix skivensis</name>
    <dbReference type="NCBI Taxonomy" id="2954439"/>
    <lineage>
        <taxon>Bacteria</taxon>
        <taxon>Pseudomonadati</taxon>
        <taxon>Acidobacteriota</taxon>
        <taxon>Holophagae</taxon>
        <taxon>Holophagales</taxon>
        <taxon>Holophagaceae</taxon>
        <taxon>Geothrix</taxon>
    </lineage>
</organism>
<sequence>MESVTSTDAQNYFGKLLGRVQRGAVVSITRHEEVSAVLLSAETYQALLHEHTDPLADLRKRFDLRFAAMQTSKSKAGAIALFGASPDDLGGAAVKGAKKRG</sequence>
<comment type="function">
    <text evidence="2">Antitoxin component of a type II toxin-antitoxin (TA) system.</text>
</comment>
<evidence type="ECO:0000256" key="1">
    <source>
        <dbReference type="ARBA" id="ARBA00009981"/>
    </source>
</evidence>
<reference evidence="3" key="1">
    <citation type="submission" date="2020-10" db="EMBL/GenBank/DDBJ databases">
        <title>Connecting structure to function with the recovery of over 1000 high-quality activated sludge metagenome-assembled genomes encoding full-length rRNA genes using long-read sequencing.</title>
        <authorList>
            <person name="Singleton C.M."/>
            <person name="Petriglieri F."/>
            <person name="Kristensen J.M."/>
            <person name="Kirkegaard R.H."/>
            <person name="Michaelsen T.Y."/>
            <person name="Andersen M.H."/>
            <person name="Karst S.M."/>
            <person name="Dueholm M.S."/>
            <person name="Nielsen P.H."/>
            <person name="Albertsen M."/>
        </authorList>
    </citation>
    <scope>NUCLEOTIDE SEQUENCE</scope>
    <source>
        <strain evidence="3">Skiv_18-Q3-R9-52_MAXAC.067</strain>
    </source>
</reference>
<evidence type="ECO:0000256" key="2">
    <source>
        <dbReference type="RuleBase" id="RU362080"/>
    </source>
</evidence>
<name>A0A9D7XIG6_9BACT</name>
<dbReference type="Gene3D" id="3.40.1620.10">
    <property type="entry name" value="YefM-like domain"/>
    <property type="match status" value="1"/>
</dbReference>
<accession>A0A9D7XIG6</accession>
<proteinExistence type="inferred from homology"/>
<dbReference type="EMBL" id="JADKIO010000009">
    <property type="protein sequence ID" value="MBK9797237.1"/>
    <property type="molecule type" value="Genomic_DNA"/>
</dbReference>
<dbReference type="InterPro" id="IPR036165">
    <property type="entry name" value="YefM-like_sf"/>
</dbReference>
<dbReference type="SUPFAM" id="SSF143120">
    <property type="entry name" value="YefM-like"/>
    <property type="match status" value="1"/>
</dbReference>
<dbReference type="NCBIfam" id="TIGR01552">
    <property type="entry name" value="phd_fam"/>
    <property type="match status" value="1"/>
</dbReference>
<comment type="similarity">
    <text evidence="1 2">Belongs to the phD/YefM antitoxin family.</text>
</comment>
<dbReference type="InterPro" id="IPR006442">
    <property type="entry name" value="Antitoxin_Phd/YefM"/>
</dbReference>
<evidence type="ECO:0000313" key="3">
    <source>
        <dbReference type="EMBL" id="MBK9797237.1"/>
    </source>
</evidence>
<gene>
    <name evidence="3" type="ORF">IPP58_12225</name>
</gene>
<comment type="caution">
    <text evidence="3">The sequence shown here is derived from an EMBL/GenBank/DDBJ whole genome shotgun (WGS) entry which is preliminary data.</text>
</comment>